<evidence type="ECO:0000313" key="2">
    <source>
        <dbReference type="EMBL" id="MBU2873309.1"/>
    </source>
</evidence>
<evidence type="ECO:0000313" key="3">
    <source>
        <dbReference type="Proteomes" id="UP000753376"/>
    </source>
</evidence>
<protein>
    <submittedName>
        <fullName evidence="2">Uncharacterized protein</fullName>
    </submittedName>
</protein>
<organism evidence="2 3">
    <name type="scientific">Marinobacter salexigens</name>
    <dbReference type="NCBI Taxonomy" id="1925763"/>
    <lineage>
        <taxon>Bacteria</taxon>
        <taxon>Pseudomonadati</taxon>
        <taxon>Pseudomonadota</taxon>
        <taxon>Gammaproteobacteria</taxon>
        <taxon>Pseudomonadales</taxon>
        <taxon>Marinobacteraceae</taxon>
        <taxon>Marinobacter</taxon>
    </lineage>
</organism>
<feature type="transmembrane region" description="Helical" evidence="1">
    <location>
        <begin position="97"/>
        <end position="118"/>
    </location>
</feature>
<sequence>MVRTSDLKPPYKKVPLKWLPAYEAYIRTVEGHVAIVAAWVLLITVIFYQFSHELRLAHHHPDLWLTELLFRLPVLLSTLLTLLSHYTSTPRCQSRHLLRVMGISVMFMILGLFLIHYNGRTADTYQITNGMVISFFGVAILSVRGSREWWLMFALPLTIFALVAWARGLALPELLPFMFDPLVMVTIGVVTSAALRHHTQPDPRGSRPIQAGK</sequence>
<keyword evidence="3" id="KW-1185">Reference proteome</keyword>
<keyword evidence="1" id="KW-0812">Transmembrane</keyword>
<gene>
    <name evidence="2" type="ORF">KO508_04725</name>
</gene>
<feature type="transmembrane region" description="Helical" evidence="1">
    <location>
        <begin position="33"/>
        <end position="51"/>
    </location>
</feature>
<reference evidence="2 3" key="1">
    <citation type="submission" date="2021-05" db="EMBL/GenBank/DDBJ databases">
        <title>Draft genomes of bacteria isolated from model marine particles.</title>
        <authorList>
            <person name="Datta M.S."/>
            <person name="Schwartzman J.A."/>
            <person name="Enke T.N."/>
            <person name="Saavedra J."/>
            <person name="Cermak N."/>
            <person name="Cordero O.X."/>
        </authorList>
    </citation>
    <scope>NUCLEOTIDE SEQUENCE [LARGE SCALE GENOMIC DNA]</scope>
    <source>
        <strain evidence="2 3">D2M19</strain>
    </source>
</reference>
<feature type="transmembrane region" description="Helical" evidence="1">
    <location>
        <begin position="124"/>
        <end position="143"/>
    </location>
</feature>
<proteinExistence type="predicted"/>
<comment type="caution">
    <text evidence="2">The sequence shown here is derived from an EMBL/GenBank/DDBJ whole genome shotgun (WGS) entry which is preliminary data.</text>
</comment>
<name>A0ABS6A6A8_9GAMM</name>
<accession>A0ABS6A6A8</accession>
<dbReference type="Proteomes" id="UP000753376">
    <property type="component" value="Unassembled WGS sequence"/>
</dbReference>
<dbReference type="EMBL" id="JAHKPV010000001">
    <property type="protein sequence ID" value="MBU2873309.1"/>
    <property type="molecule type" value="Genomic_DNA"/>
</dbReference>
<evidence type="ECO:0000256" key="1">
    <source>
        <dbReference type="SAM" id="Phobius"/>
    </source>
</evidence>
<keyword evidence="1" id="KW-0472">Membrane</keyword>
<feature type="transmembrane region" description="Helical" evidence="1">
    <location>
        <begin position="150"/>
        <end position="168"/>
    </location>
</feature>
<keyword evidence="1" id="KW-1133">Transmembrane helix</keyword>
<feature type="transmembrane region" description="Helical" evidence="1">
    <location>
        <begin position="63"/>
        <end position="85"/>
    </location>
</feature>
<dbReference type="RefSeq" id="WP_216007140.1">
    <property type="nucleotide sequence ID" value="NZ_JAHKPV010000001.1"/>
</dbReference>